<gene>
    <name evidence="7" type="ORF">EGN60_00685</name>
</gene>
<reference evidence="7 8" key="1">
    <citation type="submission" date="2018-11" db="EMBL/GenBank/DDBJ databases">
        <title>Genome sequence of Mycoplasma struthionis sp. nov.</title>
        <authorList>
            <person name="Spergser J."/>
        </authorList>
    </citation>
    <scope>NUCLEOTIDE SEQUENCE [LARGE SCALE GENOMIC DNA]</scope>
    <source>
        <strain evidence="7 8">237IA</strain>
    </source>
</reference>
<sequence length="660" mass="74405">MQETKQPSKFMSLMSSFSKKMSQLVRLESNRSLARKVASSLWALLFGVLISLIYMVFKGQLNPFVDSISISDIFKKIGESFNASNADNFKFYFIIFGFAGLASAIGFKAGLFNIGISGQMMMAGLSSMAIFISLNFDSTKTIPAGWLAFTLLLSIVLSFIIASIAGALKAYLNVHEVISTIMLNWIVVGLASLFFKKQAVGAIFISKGKTETFFADDENGTKALGIIDDKVKLGFVIGGIVALILLVTIITIIFNFTTLGYKIKMQGISKTNGKYMGVNDRLTTVVVMGVSGALAGVAGFYWYVLKETAPVFRSVDTPLALGFESIAISLLALNAPVGILFTSLFYTIIYSSKLYLTRGPLYLSEDDVSVATALILYLAAISQLFMTFKPYKFTKRAFATMVHSEFIPTMKLHMLESKKARSIASYSMAVHNIKMKIDQNNETQLLNSLMAKNQKHAMNLHKIEVLKKFWLEKLELAKEVQKQRQVLVDYKKAIKLENKSAETKDLQKIEMQKQQVAVYKTQIKDAKTVYKNLKLDKETTFKFDYVDNFDYSIFKNKPESHNSLIKKMKLEQKNMSNEYLEKAMNFKNSDAETLKYFEDISDKKQQISSKMHELGYFEKIDIVQQKRADLKTVSQKYMTMYKEFADTMLNNLKRGENNAC</sequence>
<evidence type="ECO:0000256" key="3">
    <source>
        <dbReference type="ARBA" id="ARBA00022692"/>
    </source>
</evidence>
<proteinExistence type="predicted"/>
<accession>A0A3G8LG60</accession>
<evidence type="ECO:0000256" key="5">
    <source>
        <dbReference type="ARBA" id="ARBA00023136"/>
    </source>
</evidence>
<protein>
    <submittedName>
        <fullName evidence="7">Sugar ABC transporter permease</fullName>
    </submittedName>
</protein>
<dbReference type="KEGG" id="mstr:EGN60_00685"/>
<name>A0A3G8LG60_9MOLU</name>
<evidence type="ECO:0000256" key="4">
    <source>
        <dbReference type="ARBA" id="ARBA00022989"/>
    </source>
</evidence>
<evidence type="ECO:0000256" key="1">
    <source>
        <dbReference type="ARBA" id="ARBA00004651"/>
    </source>
</evidence>
<keyword evidence="5 6" id="KW-0472">Membrane</keyword>
<keyword evidence="2" id="KW-1003">Cell membrane</keyword>
<dbReference type="PANTHER" id="PTHR47089">
    <property type="entry name" value="ABC TRANSPORTER, PERMEASE PROTEIN"/>
    <property type="match status" value="1"/>
</dbReference>
<keyword evidence="8" id="KW-1185">Reference proteome</keyword>
<evidence type="ECO:0000256" key="2">
    <source>
        <dbReference type="ARBA" id="ARBA00022475"/>
    </source>
</evidence>
<evidence type="ECO:0000313" key="7">
    <source>
        <dbReference type="EMBL" id="AZG68491.1"/>
    </source>
</evidence>
<dbReference type="PANTHER" id="PTHR47089:SF1">
    <property type="entry name" value="GUANOSINE ABC TRANSPORTER PERMEASE PROTEIN NUPP"/>
    <property type="match status" value="1"/>
</dbReference>
<keyword evidence="4 6" id="KW-1133">Transmembrane helix</keyword>
<feature type="transmembrane region" description="Helical" evidence="6">
    <location>
        <begin position="325"/>
        <end position="349"/>
    </location>
</feature>
<dbReference type="OrthoDB" id="45037at2"/>
<feature type="transmembrane region" description="Helical" evidence="6">
    <location>
        <begin position="282"/>
        <end position="305"/>
    </location>
</feature>
<organism evidence="7 8">
    <name type="scientific">Mycoplasma struthionis</name>
    <dbReference type="NCBI Taxonomy" id="538220"/>
    <lineage>
        <taxon>Bacteria</taxon>
        <taxon>Bacillati</taxon>
        <taxon>Mycoplasmatota</taxon>
        <taxon>Mollicutes</taxon>
        <taxon>Mycoplasmataceae</taxon>
        <taxon>Mycoplasma</taxon>
    </lineage>
</organism>
<comment type="subcellular location">
    <subcellularLocation>
        <location evidence="1">Cell membrane</location>
        <topology evidence="1">Multi-pass membrane protein</topology>
    </subcellularLocation>
</comment>
<dbReference type="Proteomes" id="UP000275883">
    <property type="component" value="Chromosome"/>
</dbReference>
<feature type="transmembrane region" description="Helical" evidence="6">
    <location>
        <begin position="146"/>
        <end position="165"/>
    </location>
</feature>
<dbReference type="GO" id="GO:0005886">
    <property type="term" value="C:plasma membrane"/>
    <property type="evidence" value="ECO:0007669"/>
    <property type="project" value="UniProtKB-SubCell"/>
</dbReference>
<dbReference type="AlphaFoldDB" id="A0A3G8LG60"/>
<dbReference type="EMBL" id="CP034044">
    <property type="protein sequence ID" value="AZG68491.1"/>
    <property type="molecule type" value="Genomic_DNA"/>
</dbReference>
<evidence type="ECO:0000256" key="6">
    <source>
        <dbReference type="SAM" id="Phobius"/>
    </source>
</evidence>
<evidence type="ECO:0000313" key="8">
    <source>
        <dbReference type="Proteomes" id="UP000275883"/>
    </source>
</evidence>
<dbReference type="GO" id="GO:0022857">
    <property type="term" value="F:transmembrane transporter activity"/>
    <property type="evidence" value="ECO:0007669"/>
    <property type="project" value="InterPro"/>
</dbReference>
<dbReference type="CDD" id="cd06580">
    <property type="entry name" value="TM_PBP1_transp_TpRbsC_like"/>
    <property type="match status" value="1"/>
</dbReference>
<dbReference type="RefSeq" id="WP_124724186.1">
    <property type="nucleotide sequence ID" value="NZ_CP034044.1"/>
</dbReference>
<feature type="transmembrane region" description="Helical" evidence="6">
    <location>
        <begin position="370"/>
        <end position="388"/>
    </location>
</feature>
<dbReference type="InterPro" id="IPR001851">
    <property type="entry name" value="ABC_transp_permease"/>
</dbReference>
<dbReference type="Pfam" id="PF02653">
    <property type="entry name" value="BPD_transp_2"/>
    <property type="match status" value="1"/>
</dbReference>
<keyword evidence="3 6" id="KW-0812">Transmembrane</keyword>
<feature type="transmembrane region" description="Helical" evidence="6">
    <location>
        <begin position="89"/>
        <end position="107"/>
    </location>
</feature>
<feature type="transmembrane region" description="Helical" evidence="6">
    <location>
        <begin position="37"/>
        <end position="57"/>
    </location>
</feature>
<feature type="transmembrane region" description="Helical" evidence="6">
    <location>
        <begin position="233"/>
        <end position="261"/>
    </location>
</feature>
<feature type="transmembrane region" description="Helical" evidence="6">
    <location>
        <begin position="177"/>
        <end position="195"/>
    </location>
</feature>